<dbReference type="OrthoDB" id="7490161at2759"/>
<keyword evidence="3" id="KW-1185">Reference proteome</keyword>
<feature type="region of interest" description="Disordered" evidence="1">
    <location>
        <begin position="1"/>
        <end position="42"/>
    </location>
</feature>
<feature type="compositionally biased region" description="Basic residues" evidence="1">
    <location>
        <begin position="130"/>
        <end position="142"/>
    </location>
</feature>
<dbReference type="EMBL" id="OV170223">
    <property type="protein sequence ID" value="CAH0722301.1"/>
    <property type="molecule type" value="Genomic_DNA"/>
</dbReference>
<reference evidence="2" key="1">
    <citation type="submission" date="2021-12" db="EMBL/GenBank/DDBJ databases">
        <authorList>
            <person name="Martin H S."/>
        </authorList>
    </citation>
    <scope>NUCLEOTIDE SEQUENCE</scope>
</reference>
<name>A0A8J9UL66_9NEOP</name>
<evidence type="ECO:0000256" key="1">
    <source>
        <dbReference type="SAM" id="MobiDB-lite"/>
    </source>
</evidence>
<sequence>MVLACSWRKRQRGAGGKRSPQERHATPSSGPRGPLAPTPFGLRTIETRRKLRPTLTRIGNTVTGRELHSGSHIVPWSERGCVWWWRSGGPCCQAARERRGPGMAGSCSTLRCGRCGRPRRALHATGPRTARARSARPARARPHSPPVAHRLCLHRVHRHHTDSTPTPRNTTLAMYRLPTSLAFHTFSMVADKH</sequence>
<feature type="region of interest" description="Disordered" evidence="1">
    <location>
        <begin position="123"/>
        <end position="145"/>
    </location>
</feature>
<proteinExistence type="predicted"/>
<protein>
    <submittedName>
        <fullName evidence="2">Uncharacterized protein</fullName>
    </submittedName>
</protein>
<evidence type="ECO:0000313" key="3">
    <source>
        <dbReference type="Proteomes" id="UP000838878"/>
    </source>
</evidence>
<accession>A0A8J9UL66</accession>
<gene>
    <name evidence="2" type="ORF">BINO364_LOCUS8279</name>
</gene>
<evidence type="ECO:0000313" key="2">
    <source>
        <dbReference type="EMBL" id="CAH0722301.1"/>
    </source>
</evidence>
<dbReference type="Proteomes" id="UP000838878">
    <property type="component" value="Chromosome 3"/>
</dbReference>
<feature type="non-terminal residue" evidence="2">
    <location>
        <position position="193"/>
    </location>
</feature>
<organism evidence="2 3">
    <name type="scientific">Brenthis ino</name>
    <name type="common">lesser marbled fritillary</name>
    <dbReference type="NCBI Taxonomy" id="405034"/>
    <lineage>
        <taxon>Eukaryota</taxon>
        <taxon>Metazoa</taxon>
        <taxon>Ecdysozoa</taxon>
        <taxon>Arthropoda</taxon>
        <taxon>Hexapoda</taxon>
        <taxon>Insecta</taxon>
        <taxon>Pterygota</taxon>
        <taxon>Neoptera</taxon>
        <taxon>Endopterygota</taxon>
        <taxon>Lepidoptera</taxon>
        <taxon>Glossata</taxon>
        <taxon>Ditrysia</taxon>
        <taxon>Papilionoidea</taxon>
        <taxon>Nymphalidae</taxon>
        <taxon>Heliconiinae</taxon>
        <taxon>Argynnini</taxon>
        <taxon>Brenthis</taxon>
    </lineage>
</organism>
<dbReference type="AlphaFoldDB" id="A0A8J9UL66"/>